<dbReference type="InterPro" id="IPR018200">
    <property type="entry name" value="USP_CS"/>
</dbReference>
<dbReference type="PROSITE" id="PS00972">
    <property type="entry name" value="USP_1"/>
    <property type="match status" value="1"/>
</dbReference>
<reference evidence="7" key="1">
    <citation type="submission" date="2016-06" db="UniProtKB">
        <authorList>
            <consortium name="WormBaseParasite"/>
        </authorList>
    </citation>
    <scope>IDENTIFICATION</scope>
</reference>
<evidence type="ECO:0000256" key="2">
    <source>
        <dbReference type="ARBA" id="ARBA00012759"/>
    </source>
</evidence>
<evidence type="ECO:0000256" key="3">
    <source>
        <dbReference type="SAM" id="MobiDB-lite"/>
    </source>
</evidence>
<accession>A0A183IU98</accession>
<dbReference type="InterPro" id="IPR050185">
    <property type="entry name" value="Ub_carboxyl-term_hydrolase"/>
</dbReference>
<dbReference type="PANTHER" id="PTHR21646:SF74">
    <property type="entry name" value="UBIQUITIN CARBOXYL-TERMINAL HYDROLASE 19"/>
    <property type="match status" value="1"/>
</dbReference>
<evidence type="ECO:0000256" key="1">
    <source>
        <dbReference type="ARBA" id="ARBA00000707"/>
    </source>
</evidence>
<comment type="catalytic activity">
    <reaction evidence="1">
        <text>Thiol-dependent hydrolysis of ester, thioester, amide, peptide and isopeptide bonds formed by the C-terminal Gly of ubiquitin (a 76-residue protein attached to proteins as an intracellular targeting signal).</text>
        <dbReference type="EC" id="3.4.19.12"/>
    </reaction>
</comment>
<evidence type="ECO:0000313" key="7">
    <source>
        <dbReference type="WBParaSite" id="SBAD_0000746201-mRNA-1"/>
    </source>
</evidence>
<dbReference type="OrthoDB" id="265776at2759"/>
<gene>
    <name evidence="5" type="ORF">SBAD_LOCUS7195</name>
</gene>
<protein>
    <recommendedName>
        <fullName evidence="2">ubiquitinyl hydrolase 1</fullName>
        <ecNumber evidence="2">3.4.19.12</ecNumber>
    </recommendedName>
</protein>
<dbReference type="WBParaSite" id="SBAD_0000746201-mRNA-1">
    <property type="protein sequence ID" value="SBAD_0000746201-mRNA-1"/>
    <property type="gene ID" value="SBAD_0000746201"/>
</dbReference>
<evidence type="ECO:0000313" key="5">
    <source>
        <dbReference type="EMBL" id="VDP12228.1"/>
    </source>
</evidence>
<organism evidence="7">
    <name type="scientific">Soboliphyme baturini</name>
    <dbReference type="NCBI Taxonomy" id="241478"/>
    <lineage>
        <taxon>Eukaryota</taxon>
        <taxon>Metazoa</taxon>
        <taxon>Ecdysozoa</taxon>
        <taxon>Nematoda</taxon>
        <taxon>Enoplea</taxon>
        <taxon>Dorylaimia</taxon>
        <taxon>Dioctophymatida</taxon>
        <taxon>Dioctophymatoidea</taxon>
        <taxon>Soboliphymatidae</taxon>
        <taxon>Soboliphyme</taxon>
    </lineage>
</organism>
<feature type="region of interest" description="Disordered" evidence="3">
    <location>
        <begin position="46"/>
        <end position="74"/>
    </location>
</feature>
<dbReference type="Pfam" id="PF00443">
    <property type="entry name" value="UCH"/>
    <property type="match status" value="1"/>
</dbReference>
<feature type="domain" description="USP" evidence="4">
    <location>
        <begin position="93"/>
        <end position="298"/>
    </location>
</feature>
<evidence type="ECO:0000259" key="4">
    <source>
        <dbReference type="PROSITE" id="PS50235"/>
    </source>
</evidence>
<dbReference type="InterPro" id="IPR038765">
    <property type="entry name" value="Papain-like_cys_pep_sf"/>
</dbReference>
<dbReference type="GO" id="GO:0016579">
    <property type="term" value="P:protein deubiquitination"/>
    <property type="evidence" value="ECO:0007669"/>
    <property type="project" value="InterPro"/>
</dbReference>
<dbReference type="Gene3D" id="3.90.70.10">
    <property type="entry name" value="Cysteine proteinases"/>
    <property type="match status" value="1"/>
</dbReference>
<evidence type="ECO:0000313" key="6">
    <source>
        <dbReference type="Proteomes" id="UP000270296"/>
    </source>
</evidence>
<dbReference type="SUPFAM" id="SSF54001">
    <property type="entry name" value="Cysteine proteinases"/>
    <property type="match status" value="1"/>
</dbReference>
<reference evidence="5 6" key="2">
    <citation type="submission" date="2018-11" db="EMBL/GenBank/DDBJ databases">
        <authorList>
            <consortium name="Pathogen Informatics"/>
        </authorList>
    </citation>
    <scope>NUCLEOTIDE SEQUENCE [LARGE SCALE GENOMIC DNA]</scope>
</reference>
<dbReference type="InterPro" id="IPR028889">
    <property type="entry name" value="USP"/>
</dbReference>
<dbReference type="Proteomes" id="UP000270296">
    <property type="component" value="Unassembled WGS sequence"/>
</dbReference>
<proteinExistence type="predicted"/>
<name>A0A183IU98_9BILA</name>
<dbReference type="PROSITE" id="PS50235">
    <property type="entry name" value="USP_3"/>
    <property type="match status" value="1"/>
</dbReference>
<dbReference type="AlphaFoldDB" id="A0A183IU98"/>
<sequence>MVYINSNIVSALIPNPKKVIDGPGASNSSTDVEELPSPIENCLYDRSSDVDGANSGSDDELSSTPGIVPNHVKPTCRVPPYKEQGTLTMPGYTGLRNIGNTCFMNAVLQALVNTKDLRDYFLQKLHYIDINQTNPLGMKGHLAMVFGDFMADMWSGMKVVHEPSNLKKLIGQKATQFANYAQHDAQEFLTFLLDGLHEDLNRIVTKGTTETIESDGLPDEVIAEKSWRNHLARNDSIIVDLFHGQLKSHLRCPECFRESVTFDPFVSLPVPFPKTHRLISLYFWYKDPYMKPLKVLLK</sequence>
<dbReference type="PANTHER" id="PTHR21646">
    <property type="entry name" value="UBIQUITIN CARBOXYL-TERMINAL HYDROLASE"/>
    <property type="match status" value="1"/>
</dbReference>
<dbReference type="EMBL" id="UZAM01010406">
    <property type="protein sequence ID" value="VDP12228.1"/>
    <property type="molecule type" value="Genomic_DNA"/>
</dbReference>
<dbReference type="EC" id="3.4.19.12" evidence="2"/>
<keyword evidence="6" id="KW-1185">Reference proteome</keyword>
<dbReference type="InterPro" id="IPR001394">
    <property type="entry name" value="Peptidase_C19_UCH"/>
</dbReference>
<dbReference type="GO" id="GO:0004843">
    <property type="term" value="F:cysteine-type deubiquitinase activity"/>
    <property type="evidence" value="ECO:0007669"/>
    <property type="project" value="UniProtKB-EC"/>
</dbReference>